<keyword evidence="1" id="KW-0812">Transmembrane</keyword>
<comment type="caution">
    <text evidence="2">The sequence shown here is derived from an EMBL/GenBank/DDBJ whole genome shotgun (WGS) entry which is preliminary data.</text>
</comment>
<organism evidence="2 3">
    <name type="scientific">Ktedonobacter racemifer DSM 44963</name>
    <dbReference type="NCBI Taxonomy" id="485913"/>
    <lineage>
        <taxon>Bacteria</taxon>
        <taxon>Bacillati</taxon>
        <taxon>Chloroflexota</taxon>
        <taxon>Ktedonobacteria</taxon>
        <taxon>Ktedonobacterales</taxon>
        <taxon>Ktedonobacteraceae</taxon>
        <taxon>Ktedonobacter</taxon>
    </lineage>
</organism>
<reference evidence="2 3" key="1">
    <citation type="journal article" date="2011" name="Stand. Genomic Sci.">
        <title>Non-contiguous finished genome sequence and contextual data of the filamentous soil bacterium Ktedonobacter racemifer type strain (SOSP1-21).</title>
        <authorList>
            <person name="Chang Y.J."/>
            <person name="Land M."/>
            <person name="Hauser L."/>
            <person name="Chertkov O."/>
            <person name="Del Rio T.G."/>
            <person name="Nolan M."/>
            <person name="Copeland A."/>
            <person name="Tice H."/>
            <person name="Cheng J.F."/>
            <person name="Lucas S."/>
            <person name="Han C."/>
            <person name="Goodwin L."/>
            <person name="Pitluck S."/>
            <person name="Ivanova N."/>
            <person name="Ovchinikova G."/>
            <person name="Pati A."/>
            <person name="Chen A."/>
            <person name="Palaniappan K."/>
            <person name="Mavromatis K."/>
            <person name="Liolios K."/>
            <person name="Brettin T."/>
            <person name="Fiebig A."/>
            <person name="Rohde M."/>
            <person name="Abt B."/>
            <person name="Goker M."/>
            <person name="Detter J.C."/>
            <person name="Woyke T."/>
            <person name="Bristow J."/>
            <person name="Eisen J.A."/>
            <person name="Markowitz V."/>
            <person name="Hugenholtz P."/>
            <person name="Kyrpides N.C."/>
            <person name="Klenk H.P."/>
            <person name="Lapidus A."/>
        </authorList>
    </citation>
    <scope>NUCLEOTIDE SEQUENCE [LARGE SCALE GENOMIC DNA]</scope>
    <source>
        <strain evidence="3">DSM 44963</strain>
    </source>
</reference>
<sequence length="176" mass="19477">MRKNVKVTLRGGRRERVVIVCCGVLVLVGLVLWVLSVEQVLPGFWGLVLPVVFTGLGLLFGLLQWYMQLRHSSRADEEQGERQGGMDLGVDGYKGALLVCATVRQRGVNLLLGRGFRHCSPEVATTIGRQAWEEEELWAGVFPALAPGNYTVTSPGTTERVQVTIYPGQVTRIEWL</sequence>
<keyword evidence="1" id="KW-1133">Transmembrane helix</keyword>
<dbReference type="RefSeq" id="WP_007903494.1">
    <property type="nucleotide sequence ID" value="NZ_ADVG01000001.1"/>
</dbReference>
<name>D6TBB2_KTERA</name>
<dbReference type="Proteomes" id="UP000004508">
    <property type="component" value="Unassembled WGS sequence"/>
</dbReference>
<protein>
    <submittedName>
        <fullName evidence="2">Uncharacterized protein</fullName>
    </submittedName>
</protein>
<keyword evidence="1" id="KW-0472">Membrane</keyword>
<feature type="transmembrane region" description="Helical" evidence="1">
    <location>
        <begin position="43"/>
        <end position="66"/>
    </location>
</feature>
<gene>
    <name evidence="2" type="ORF">Krac_9247</name>
</gene>
<keyword evidence="3" id="KW-1185">Reference proteome</keyword>
<evidence type="ECO:0000313" key="2">
    <source>
        <dbReference type="EMBL" id="EFH87896.1"/>
    </source>
</evidence>
<evidence type="ECO:0000313" key="3">
    <source>
        <dbReference type="Proteomes" id="UP000004508"/>
    </source>
</evidence>
<proteinExistence type="predicted"/>
<dbReference type="InParanoid" id="D6TBB2"/>
<dbReference type="STRING" id="485913.Krac_9247"/>
<evidence type="ECO:0000256" key="1">
    <source>
        <dbReference type="SAM" id="Phobius"/>
    </source>
</evidence>
<accession>D6TBB2</accession>
<feature type="transmembrane region" description="Helical" evidence="1">
    <location>
        <begin position="16"/>
        <end position="37"/>
    </location>
</feature>
<dbReference type="AlphaFoldDB" id="D6TBB2"/>
<dbReference type="EMBL" id="ADVG01000001">
    <property type="protein sequence ID" value="EFH87896.1"/>
    <property type="molecule type" value="Genomic_DNA"/>
</dbReference>